<protein>
    <submittedName>
        <fullName evidence="1">Putative endonuclease and reverse transcriptase-like protein</fullName>
    </submittedName>
</protein>
<dbReference type="GO" id="GO:0004519">
    <property type="term" value="F:endonuclease activity"/>
    <property type="evidence" value="ECO:0007669"/>
    <property type="project" value="UniProtKB-KW"/>
</dbReference>
<keyword evidence="1" id="KW-0808">Transferase</keyword>
<proteinExistence type="evidence at transcript level"/>
<keyword evidence="1" id="KW-0695">RNA-directed DNA polymerase</keyword>
<feature type="non-terminal residue" evidence="1">
    <location>
        <position position="1"/>
    </location>
</feature>
<organism evidence="1">
    <name type="scientific">Amblyomma sculptum</name>
    <name type="common">Tick</name>
    <dbReference type="NCBI Taxonomy" id="1581419"/>
    <lineage>
        <taxon>Eukaryota</taxon>
        <taxon>Metazoa</taxon>
        <taxon>Ecdysozoa</taxon>
        <taxon>Arthropoda</taxon>
        <taxon>Chelicerata</taxon>
        <taxon>Arachnida</taxon>
        <taxon>Acari</taxon>
        <taxon>Parasitiformes</taxon>
        <taxon>Ixodida</taxon>
        <taxon>Ixodoidea</taxon>
        <taxon>Ixodidae</taxon>
        <taxon>Amblyomminae</taxon>
        <taxon>Amblyomma</taxon>
    </lineage>
</organism>
<keyword evidence="1" id="KW-0255">Endonuclease</keyword>
<reference evidence="1" key="2">
    <citation type="journal article" date="2017" name="Front. Cell. Infect. Microbiol.">
        <title>Analysis of the Salivary Gland Transcriptome of Unfed and Partially Fed Amblyomma sculptum Ticks and Descriptive Proteome of the Saliva.</title>
        <authorList>
            <person name="Esteves E."/>
            <person name="Maruyama S.R."/>
            <person name="Kawahara R."/>
            <person name="Fujita A."/>
            <person name="Martins L.A."/>
            <person name="Righi A.A."/>
            <person name="Costa F.B."/>
            <person name="Palmisano G."/>
            <person name="Labruna M.B."/>
            <person name="Sa-Nunes A."/>
            <person name="Ribeiro J.M.C."/>
            <person name="Fogaca A.C."/>
        </authorList>
    </citation>
    <scope>NUCLEOTIDE SEQUENCE</scope>
</reference>
<feature type="non-terminal residue" evidence="1">
    <location>
        <position position="153"/>
    </location>
</feature>
<dbReference type="AlphaFoldDB" id="A0A1E1XNE4"/>
<keyword evidence="1" id="KW-0540">Nuclease</keyword>
<keyword evidence="1" id="KW-0548">Nucleotidyltransferase</keyword>
<name>A0A1E1XNE4_AMBSC</name>
<accession>A0A1E1XNE4</accession>
<reference evidence="1" key="1">
    <citation type="submission" date="2016-09" db="EMBL/GenBank/DDBJ databases">
        <authorList>
            <person name="Capua I."/>
            <person name="De Benedictis P."/>
            <person name="Joannis T."/>
            <person name="Lombin L.H."/>
            <person name="Cattoli G."/>
        </authorList>
    </citation>
    <scope>NUCLEOTIDE SEQUENCE</scope>
</reference>
<dbReference type="GO" id="GO:0003964">
    <property type="term" value="F:RNA-directed DNA polymerase activity"/>
    <property type="evidence" value="ECO:0007669"/>
    <property type="project" value="UniProtKB-KW"/>
</dbReference>
<dbReference type="EMBL" id="GFAA01002650">
    <property type="protein sequence ID" value="JAU00785.1"/>
    <property type="molecule type" value="mRNA"/>
</dbReference>
<evidence type="ECO:0000313" key="1">
    <source>
        <dbReference type="EMBL" id="JAU00785.1"/>
    </source>
</evidence>
<keyword evidence="1" id="KW-0378">Hydrolase</keyword>
<sequence length="153" mass="17521">TKGRELWLDIQQMGFTLLTDPLTPTRMGNTVCADMSPDLTLVKNAGTANWSNSLLNLGSDHYILVTETDVGPAKRKTRSLHIIEWDAFLDARNQDERKAEIITNIEQWAEELRRDAKNATKTLDDNAELEVLDSRLLHMWEAKASMEKRLKRQ</sequence>